<accession>A0A0F9CCC0</accession>
<organism evidence="1">
    <name type="scientific">marine sediment metagenome</name>
    <dbReference type="NCBI Taxonomy" id="412755"/>
    <lineage>
        <taxon>unclassified sequences</taxon>
        <taxon>metagenomes</taxon>
        <taxon>ecological metagenomes</taxon>
    </lineage>
</organism>
<reference evidence="1" key="1">
    <citation type="journal article" date="2015" name="Nature">
        <title>Complex archaea that bridge the gap between prokaryotes and eukaryotes.</title>
        <authorList>
            <person name="Spang A."/>
            <person name="Saw J.H."/>
            <person name="Jorgensen S.L."/>
            <person name="Zaremba-Niedzwiedzka K."/>
            <person name="Martijn J."/>
            <person name="Lind A.E."/>
            <person name="van Eijk R."/>
            <person name="Schleper C."/>
            <person name="Guy L."/>
            <person name="Ettema T.J."/>
        </authorList>
    </citation>
    <scope>NUCLEOTIDE SEQUENCE</scope>
</reference>
<proteinExistence type="predicted"/>
<comment type="caution">
    <text evidence="1">The sequence shown here is derived from an EMBL/GenBank/DDBJ whole genome shotgun (WGS) entry which is preliminary data.</text>
</comment>
<name>A0A0F9CCC0_9ZZZZ</name>
<dbReference type="EMBL" id="LAZR01036740">
    <property type="protein sequence ID" value="KKL24047.1"/>
    <property type="molecule type" value="Genomic_DNA"/>
</dbReference>
<dbReference type="AlphaFoldDB" id="A0A0F9CCC0"/>
<evidence type="ECO:0008006" key="2">
    <source>
        <dbReference type="Google" id="ProtNLM"/>
    </source>
</evidence>
<evidence type="ECO:0000313" key="1">
    <source>
        <dbReference type="EMBL" id="KKL24047.1"/>
    </source>
</evidence>
<gene>
    <name evidence="1" type="ORF">LCGC14_2419260</name>
</gene>
<protein>
    <recommendedName>
        <fullName evidence="2">IrrE N-terminal-like domain-containing protein</fullName>
    </recommendedName>
</protein>
<sequence length="117" mass="13556">MHELAHVSKHLSASDRLIIDDLDLRGKKFEEEDKIEKEADEMTRYGLIPKKVWDRKPISDKATTKEVYALAVKLKIDPAIIAGRIRFEQNNYRLLVKHVGNKQIRKHFADSFAAETL</sequence>